<dbReference type="OrthoDB" id="5788001at2759"/>
<reference evidence="7 8" key="1">
    <citation type="submission" date="2018-11" db="EMBL/GenBank/DDBJ databases">
        <authorList>
            <consortium name="Pathogen Informatics"/>
        </authorList>
    </citation>
    <scope>NUCLEOTIDE SEQUENCE [LARGE SCALE GENOMIC DNA]</scope>
</reference>
<evidence type="ECO:0000256" key="2">
    <source>
        <dbReference type="ARBA" id="ARBA00005692"/>
    </source>
</evidence>
<feature type="transmembrane region" description="Helical" evidence="6">
    <location>
        <begin position="134"/>
        <end position="153"/>
    </location>
</feature>
<gene>
    <name evidence="7" type="ORF">HPBE_LOCUS23407</name>
</gene>
<sequence>MDENSSLTAVNCVPINLTELLIIQIIQGIYGALSILLYIVNIRALLDRRNALDKVFSRLYITSATISIIYFLDHYCIQRFVGLGIWCKEILHVFGEPTWILNPYKSIATYCPIAILVLHFMISFNRFTLITNHFFQILVISLLIPLPFVWFVLPCRSYAMLNKEGGLDIEYEKVFTLSASLHSAIAAVLFGILTFLCTVFIGIKLFHINLKRLSSAEKTLIAFEALLMVTTMLYASTQALLYSSKYLFKNSTMQDVVMFFRNFIIDIFILPNAWTLPLLSQTVRRYYQKTLLPKSFKSGITLFTSLTFNISHSTIDANLSSPLVINFQIE</sequence>
<keyword evidence="4 6" id="KW-1133">Transmembrane helix</keyword>
<dbReference type="GO" id="GO:0016020">
    <property type="term" value="C:membrane"/>
    <property type="evidence" value="ECO:0007669"/>
    <property type="project" value="UniProtKB-SubCell"/>
</dbReference>
<reference evidence="9" key="2">
    <citation type="submission" date="2019-09" db="UniProtKB">
        <authorList>
            <consortium name="WormBaseParasite"/>
        </authorList>
    </citation>
    <scope>IDENTIFICATION</scope>
</reference>
<accession>A0A3P8D5J1</accession>
<dbReference type="Pfam" id="PF02118">
    <property type="entry name" value="Srg"/>
    <property type="match status" value="1"/>
</dbReference>
<feature type="transmembrane region" description="Helical" evidence="6">
    <location>
        <begin position="55"/>
        <end position="72"/>
    </location>
</feature>
<evidence type="ECO:0000256" key="1">
    <source>
        <dbReference type="ARBA" id="ARBA00004141"/>
    </source>
</evidence>
<feature type="transmembrane region" description="Helical" evidence="6">
    <location>
        <begin position="107"/>
        <end position="127"/>
    </location>
</feature>
<dbReference type="GO" id="GO:0007606">
    <property type="term" value="P:sensory perception of chemical stimulus"/>
    <property type="evidence" value="ECO:0007669"/>
    <property type="project" value="UniProtKB-UniRule"/>
</dbReference>
<dbReference type="PANTHER" id="PTHR31627:SF16">
    <property type="entry name" value="SERPENTINE RECEPTOR CLASS GAMMA-69"/>
    <property type="match status" value="1"/>
</dbReference>
<feature type="transmembrane region" description="Helical" evidence="6">
    <location>
        <begin position="184"/>
        <end position="207"/>
    </location>
</feature>
<feature type="transmembrane region" description="Helical" evidence="6">
    <location>
        <begin position="256"/>
        <end position="279"/>
    </location>
</feature>
<evidence type="ECO:0000256" key="5">
    <source>
        <dbReference type="ARBA" id="ARBA00023136"/>
    </source>
</evidence>
<accession>A0A183GL38</accession>
<evidence type="ECO:0000313" key="9">
    <source>
        <dbReference type="WBParaSite" id="HPBE_0002340801-mRNA-1"/>
    </source>
</evidence>
<keyword evidence="3 6" id="KW-0812">Transmembrane</keyword>
<comment type="similarity">
    <text evidence="2 6">Belongs to the nematode receptor-like protein srg family.</text>
</comment>
<dbReference type="Proteomes" id="UP000050761">
    <property type="component" value="Unassembled WGS sequence"/>
</dbReference>
<feature type="transmembrane region" description="Helical" evidence="6">
    <location>
        <begin position="219"/>
        <end position="236"/>
    </location>
</feature>
<name>A0A183GL38_HELPZ</name>
<dbReference type="AlphaFoldDB" id="A0A183GL38"/>
<dbReference type="InterPro" id="IPR000609">
    <property type="entry name" value="7TM_GPCR_serpentine_rcpt_Srg"/>
</dbReference>
<feature type="transmembrane region" description="Helical" evidence="6">
    <location>
        <begin position="20"/>
        <end position="43"/>
    </location>
</feature>
<keyword evidence="5 6" id="KW-0472">Membrane</keyword>
<dbReference type="EMBL" id="UZAH01035026">
    <property type="protein sequence ID" value="VDP38640.1"/>
    <property type="molecule type" value="Genomic_DNA"/>
</dbReference>
<comment type="subcellular location">
    <subcellularLocation>
        <location evidence="1">Membrane</location>
        <topology evidence="1">Multi-pass membrane protein</topology>
    </subcellularLocation>
</comment>
<proteinExistence type="inferred from homology"/>
<evidence type="ECO:0000313" key="8">
    <source>
        <dbReference type="Proteomes" id="UP000050761"/>
    </source>
</evidence>
<evidence type="ECO:0000256" key="4">
    <source>
        <dbReference type="ARBA" id="ARBA00022989"/>
    </source>
</evidence>
<dbReference type="InterPro" id="IPR051119">
    <property type="entry name" value="Nematode_SR-like"/>
</dbReference>
<dbReference type="GO" id="GO:0004888">
    <property type="term" value="F:transmembrane signaling receptor activity"/>
    <property type="evidence" value="ECO:0007669"/>
    <property type="project" value="InterPro"/>
</dbReference>
<dbReference type="PANTHER" id="PTHR31627">
    <property type="entry name" value="SERPENTINE RECEPTOR CLASS GAMMA-RELATED"/>
    <property type="match status" value="1"/>
</dbReference>
<evidence type="ECO:0000313" key="7">
    <source>
        <dbReference type="EMBL" id="VDP38640.1"/>
    </source>
</evidence>
<keyword evidence="8" id="KW-1185">Reference proteome</keyword>
<evidence type="ECO:0000256" key="3">
    <source>
        <dbReference type="ARBA" id="ARBA00022692"/>
    </source>
</evidence>
<dbReference type="WBParaSite" id="HPBE_0002340801-mRNA-1">
    <property type="protein sequence ID" value="HPBE_0002340801-mRNA-1"/>
    <property type="gene ID" value="HPBE_0002340801"/>
</dbReference>
<protein>
    <recommendedName>
        <fullName evidence="6">Serpentine receptor class gamma</fullName>
    </recommendedName>
</protein>
<organism evidence="8 9">
    <name type="scientific">Heligmosomoides polygyrus</name>
    <name type="common">Parasitic roundworm</name>
    <dbReference type="NCBI Taxonomy" id="6339"/>
    <lineage>
        <taxon>Eukaryota</taxon>
        <taxon>Metazoa</taxon>
        <taxon>Ecdysozoa</taxon>
        <taxon>Nematoda</taxon>
        <taxon>Chromadorea</taxon>
        <taxon>Rhabditida</taxon>
        <taxon>Rhabditina</taxon>
        <taxon>Rhabditomorpha</taxon>
        <taxon>Strongyloidea</taxon>
        <taxon>Heligmosomidae</taxon>
        <taxon>Heligmosomoides</taxon>
    </lineage>
</organism>
<evidence type="ECO:0000256" key="6">
    <source>
        <dbReference type="RuleBase" id="RU280813"/>
    </source>
</evidence>